<dbReference type="Proteomes" id="UP000092993">
    <property type="component" value="Unassembled WGS sequence"/>
</dbReference>
<dbReference type="OrthoDB" id="412382at2759"/>
<dbReference type="EC" id="3.2.1.-" evidence="9"/>
<keyword evidence="7 9" id="KW-0326">Glycosidase</keyword>
<comment type="similarity">
    <text evidence="2 9">Belongs to the glycosyl hydrolase 7 (cellulase C) family.</text>
</comment>
<gene>
    <name evidence="11" type="primary">CBH1_1</name>
    <name evidence="11" type="ORF">A0H81_01609</name>
</gene>
<dbReference type="GO" id="GO:0016162">
    <property type="term" value="F:cellulose 1,4-beta-cellobiosidase activity"/>
    <property type="evidence" value="ECO:0007669"/>
    <property type="project" value="UniProtKB-EC"/>
</dbReference>
<organism evidence="11 12">
    <name type="scientific">Grifola frondosa</name>
    <name type="common">Maitake</name>
    <name type="synonym">Polyporus frondosus</name>
    <dbReference type="NCBI Taxonomy" id="5627"/>
    <lineage>
        <taxon>Eukaryota</taxon>
        <taxon>Fungi</taxon>
        <taxon>Dikarya</taxon>
        <taxon>Basidiomycota</taxon>
        <taxon>Agaricomycotina</taxon>
        <taxon>Agaricomycetes</taxon>
        <taxon>Polyporales</taxon>
        <taxon>Grifolaceae</taxon>
        <taxon>Grifola</taxon>
    </lineage>
</organism>
<dbReference type="OMA" id="IACASNC"/>
<dbReference type="Pfam" id="PF00840">
    <property type="entry name" value="Glyco_hydro_7"/>
    <property type="match status" value="1"/>
</dbReference>
<keyword evidence="8 9" id="KW-0624">Polysaccharide degradation</keyword>
<feature type="signal peptide" evidence="10">
    <location>
        <begin position="1"/>
        <end position="17"/>
    </location>
</feature>
<dbReference type="SUPFAM" id="SSF49899">
    <property type="entry name" value="Concanavalin A-like lectins/glucanases"/>
    <property type="match status" value="1"/>
</dbReference>
<keyword evidence="3 10" id="KW-0732">Signal</keyword>
<keyword evidence="5 9" id="KW-0136">Cellulose degradation</keyword>
<evidence type="ECO:0000313" key="11">
    <source>
        <dbReference type="EMBL" id="OBZ78466.1"/>
    </source>
</evidence>
<evidence type="ECO:0000256" key="10">
    <source>
        <dbReference type="SAM" id="SignalP"/>
    </source>
</evidence>
<evidence type="ECO:0000256" key="1">
    <source>
        <dbReference type="ARBA" id="ARBA00001641"/>
    </source>
</evidence>
<dbReference type="InterPro" id="IPR001722">
    <property type="entry name" value="Glyco_hydro_7"/>
</dbReference>
<keyword evidence="6" id="KW-0119">Carbohydrate metabolism</keyword>
<evidence type="ECO:0000256" key="3">
    <source>
        <dbReference type="ARBA" id="ARBA00022729"/>
    </source>
</evidence>
<dbReference type="AlphaFoldDB" id="A0A1C7MPY0"/>
<dbReference type="InterPro" id="IPR013320">
    <property type="entry name" value="ConA-like_dom_sf"/>
</dbReference>
<sequence>MFPTASLVFSLLAIVYGQQIGTQVAETHHQLTFQQCTMSGCTTLSMPVVVDSNWCWLHSATGYTNCYTSNTWNVILCPDPVACVQNCTLDSGTYGITTSGDALTLKFVTGSNVSSCMYLMASDTSYQMFKLKNQEFAFNVDIITSCRRRTELILTGALRQEIDWDDPAYKVAGSFAT</sequence>
<dbReference type="PRINTS" id="PR00734">
    <property type="entry name" value="GLHYDRLASE7"/>
</dbReference>
<comment type="caution">
    <text evidence="11">The sequence shown here is derived from an EMBL/GenBank/DDBJ whole genome shotgun (WGS) entry which is preliminary data.</text>
</comment>
<evidence type="ECO:0000256" key="6">
    <source>
        <dbReference type="ARBA" id="ARBA00023277"/>
    </source>
</evidence>
<evidence type="ECO:0000313" key="12">
    <source>
        <dbReference type="Proteomes" id="UP000092993"/>
    </source>
</evidence>
<protein>
    <recommendedName>
        <fullName evidence="9">Glucanase</fullName>
        <ecNumber evidence="9">3.2.1.-</ecNumber>
    </recommendedName>
</protein>
<evidence type="ECO:0000256" key="4">
    <source>
        <dbReference type="ARBA" id="ARBA00022801"/>
    </source>
</evidence>
<name>A0A1C7MPY0_GRIFR</name>
<evidence type="ECO:0000256" key="2">
    <source>
        <dbReference type="ARBA" id="ARBA00006044"/>
    </source>
</evidence>
<reference evidence="11 12" key="1">
    <citation type="submission" date="2016-03" db="EMBL/GenBank/DDBJ databases">
        <title>Whole genome sequencing of Grifola frondosa 9006-11.</title>
        <authorList>
            <person name="Min B."/>
            <person name="Park H."/>
            <person name="Kim J.-G."/>
            <person name="Cho H."/>
            <person name="Oh Y.-L."/>
            <person name="Kong W.-S."/>
            <person name="Choi I.-G."/>
        </authorList>
    </citation>
    <scope>NUCLEOTIDE SEQUENCE [LARGE SCALE GENOMIC DNA]</scope>
    <source>
        <strain evidence="11 12">9006-11</strain>
    </source>
</reference>
<dbReference type="GO" id="GO:0030245">
    <property type="term" value="P:cellulose catabolic process"/>
    <property type="evidence" value="ECO:0007669"/>
    <property type="project" value="UniProtKB-KW"/>
</dbReference>
<dbReference type="PANTHER" id="PTHR33753:SF2">
    <property type="entry name" value="GLYCOSIDE HYDROLASE FAMILY 7 PROTEIN"/>
    <property type="match status" value="1"/>
</dbReference>
<dbReference type="InterPro" id="IPR037019">
    <property type="entry name" value="Glyco_hydro_7_sf"/>
</dbReference>
<keyword evidence="4 9" id="KW-0378">Hydrolase</keyword>
<dbReference type="Gene3D" id="2.70.100.10">
    <property type="entry name" value="Glycoside hydrolase, family 7, domain"/>
    <property type="match status" value="1"/>
</dbReference>
<comment type="catalytic activity">
    <reaction evidence="1">
        <text>Hydrolysis of (1-&gt;4)-beta-D-glucosidic linkages in cellulose and cellotetraose, releasing cellobiose from the non-reducing ends of the chains.</text>
        <dbReference type="EC" id="3.2.1.91"/>
    </reaction>
</comment>
<dbReference type="STRING" id="5627.A0A1C7MPY0"/>
<proteinExistence type="inferred from homology"/>
<evidence type="ECO:0000256" key="8">
    <source>
        <dbReference type="ARBA" id="ARBA00023326"/>
    </source>
</evidence>
<evidence type="ECO:0000256" key="7">
    <source>
        <dbReference type="ARBA" id="ARBA00023295"/>
    </source>
</evidence>
<dbReference type="PANTHER" id="PTHR33753">
    <property type="entry name" value="1,4-BETA-D-GLUCAN CELLOBIOHYDROLASE B"/>
    <property type="match status" value="1"/>
</dbReference>
<feature type="chain" id="PRO_5008889262" description="Glucanase" evidence="10">
    <location>
        <begin position="18"/>
        <end position="177"/>
    </location>
</feature>
<evidence type="ECO:0000256" key="5">
    <source>
        <dbReference type="ARBA" id="ARBA00023001"/>
    </source>
</evidence>
<dbReference type="EMBL" id="LUGG01000002">
    <property type="protein sequence ID" value="OBZ78466.1"/>
    <property type="molecule type" value="Genomic_DNA"/>
</dbReference>
<evidence type="ECO:0000256" key="9">
    <source>
        <dbReference type="RuleBase" id="RU361164"/>
    </source>
</evidence>
<accession>A0A1C7MPY0</accession>
<keyword evidence="12" id="KW-1185">Reference proteome</keyword>